<feature type="region of interest" description="Disordered" evidence="1">
    <location>
        <begin position="139"/>
        <end position="168"/>
    </location>
</feature>
<reference evidence="2" key="1">
    <citation type="submission" date="2019-08" db="EMBL/GenBank/DDBJ databases">
        <authorList>
            <person name="Kucharzyk K."/>
            <person name="Murdoch R.W."/>
            <person name="Higgins S."/>
            <person name="Loffler F."/>
        </authorList>
    </citation>
    <scope>NUCLEOTIDE SEQUENCE</scope>
</reference>
<accession>A0A644YBV0</accession>
<organism evidence="2">
    <name type="scientific">bioreactor metagenome</name>
    <dbReference type="NCBI Taxonomy" id="1076179"/>
    <lineage>
        <taxon>unclassified sequences</taxon>
        <taxon>metagenomes</taxon>
        <taxon>ecological metagenomes</taxon>
    </lineage>
</organism>
<gene>
    <name evidence="2" type="ORF">SDC9_72155</name>
</gene>
<evidence type="ECO:0000256" key="1">
    <source>
        <dbReference type="SAM" id="MobiDB-lite"/>
    </source>
</evidence>
<protein>
    <submittedName>
        <fullName evidence="2">Uncharacterized protein</fullName>
    </submittedName>
</protein>
<evidence type="ECO:0000313" key="2">
    <source>
        <dbReference type="EMBL" id="MPM25657.1"/>
    </source>
</evidence>
<dbReference type="AlphaFoldDB" id="A0A644YBV0"/>
<name>A0A644YBV0_9ZZZZ</name>
<dbReference type="EMBL" id="VSSQ01004548">
    <property type="protein sequence ID" value="MPM25657.1"/>
    <property type="molecule type" value="Genomic_DNA"/>
</dbReference>
<proteinExistence type="predicted"/>
<comment type="caution">
    <text evidence="2">The sequence shown here is derived from an EMBL/GenBank/DDBJ whole genome shotgun (WGS) entry which is preliminary data.</text>
</comment>
<sequence>MFVEHVAEIEVVLEAEIPEALVLGAEVVDEAPGAGLAAGEEQFPVEGVVGVHEAVNVPSGDGLLLGLQERLHGGQCFFVGRGGNKKGENGAFNAISGKPDFLDLFHVHEGYVGASLGADLKEPFPLELDEGFPDRGLADVHPPGDVLLAEPSPGKEAPVEDVPSQGQVHLPRDSVLEFAHVEKGEHWQRPFRGRFPPENARN</sequence>